<evidence type="ECO:0000313" key="3">
    <source>
        <dbReference type="Proteomes" id="UP000253426"/>
    </source>
</evidence>
<comment type="caution">
    <text evidence="2">The sequence shown here is derived from an EMBL/GenBank/DDBJ whole genome shotgun (WGS) entry which is preliminary data.</text>
</comment>
<dbReference type="SUPFAM" id="SSF56091">
    <property type="entry name" value="DNA ligase/mRNA capping enzyme, catalytic domain"/>
    <property type="match status" value="1"/>
</dbReference>
<dbReference type="EMBL" id="QNRR01000007">
    <property type="protein sequence ID" value="RBP41341.1"/>
    <property type="molecule type" value="Genomic_DNA"/>
</dbReference>
<dbReference type="Proteomes" id="UP000253426">
    <property type="component" value="Unassembled WGS sequence"/>
</dbReference>
<gene>
    <name evidence="2" type="ORF">DES53_107172</name>
</gene>
<proteinExistence type="predicted"/>
<evidence type="ECO:0000259" key="1">
    <source>
        <dbReference type="Pfam" id="PF09414"/>
    </source>
</evidence>
<name>A0A366HGL1_9BACT</name>
<organism evidence="2 3">
    <name type="scientific">Roseimicrobium gellanilyticum</name>
    <dbReference type="NCBI Taxonomy" id="748857"/>
    <lineage>
        <taxon>Bacteria</taxon>
        <taxon>Pseudomonadati</taxon>
        <taxon>Verrucomicrobiota</taxon>
        <taxon>Verrucomicrobiia</taxon>
        <taxon>Verrucomicrobiales</taxon>
        <taxon>Verrucomicrobiaceae</taxon>
        <taxon>Roseimicrobium</taxon>
    </lineage>
</organism>
<dbReference type="PANTHER" id="PTHR43883">
    <property type="entry name" value="SLR0207 PROTEIN"/>
    <property type="match status" value="1"/>
</dbReference>
<dbReference type="OrthoDB" id="245177at2"/>
<sequence>MSDFFKFPHTPHLAWLGEGIPRDDKVLTPQEAAELLAGPVEVEEKVDGANLGFSVNLDGILQIQNRGQYIEPPFSGQFARLASWIPQHRDTLVSLLGRNLMLFGEWCTATHSLTYTELPDWFLAFDIYDRHTKGFWSSSRRNKLLAGVDLAVVPTVSKGEVTIASLTELISKRPSALGSNVLEGIVVRKDNGDWLGSRAKLVRKEFVQSISAHWSRKKLQWNRLSSFRES</sequence>
<dbReference type="Gene3D" id="3.30.470.30">
    <property type="entry name" value="DNA ligase/mRNA capping enzyme"/>
    <property type="match status" value="1"/>
</dbReference>
<keyword evidence="2" id="KW-0436">Ligase</keyword>
<dbReference type="AlphaFoldDB" id="A0A366HGL1"/>
<reference evidence="2 3" key="1">
    <citation type="submission" date="2018-06" db="EMBL/GenBank/DDBJ databases">
        <title>Genomic Encyclopedia of Type Strains, Phase IV (KMG-IV): sequencing the most valuable type-strain genomes for metagenomic binning, comparative biology and taxonomic classification.</title>
        <authorList>
            <person name="Goeker M."/>
        </authorList>
    </citation>
    <scope>NUCLEOTIDE SEQUENCE [LARGE SCALE GENOMIC DNA]</scope>
    <source>
        <strain evidence="2 3">DSM 25532</strain>
    </source>
</reference>
<dbReference type="InterPro" id="IPR021122">
    <property type="entry name" value="RNA_ligase_dom_REL/Rnl2"/>
</dbReference>
<dbReference type="GO" id="GO:0016874">
    <property type="term" value="F:ligase activity"/>
    <property type="evidence" value="ECO:0007669"/>
    <property type="project" value="UniProtKB-KW"/>
</dbReference>
<feature type="domain" description="RNA ligase" evidence="1">
    <location>
        <begin position="39"/>
        <end position="201"/>
    </location>
</feature>
<keyword evidence="3" id="KW-1185">Reference proteome</keyword>
<dbReference type="RefSeq" id="WP_113959978.1">
    <property type="nucleotide sequence ID" value="NZ_QNRR01000007.1"/>
</dbReference>
<evidence type="ECO:0000313" key="2">
    <source>
        <dbReference type="EMBL" id="RBP41341.1"/>
    </source>
</evidence>
<protein>
    <submittedName>
        <fullName evidence="2">RNA ligase</fullName>
    </submittedName>
</protein>
<dbReference type="InterPro" id="IPR052732">
    <property type="entry name" value="Cell-binding_unc_protein"/>
</dbReference>
<dbReference type="Pfam" id="PF09414">
    <property type="entry name" value="RNA_ligase"/>
    <property type="match status" value="1"/>
</dbReference>
<dbReference type="PANTHER" id="PTHR43883:SF1">
    <property type="entry name" value="GLUCONOKINASE"/>
    <property type="match status" value="1"/>
</dbReference>
<accession>A0A366HGL1</accession>